<dbReference type="AlphaFoldDB" id="A0A2T4U9U5"/>
<dbReference type="Proteomes" id="UP000240509">
    <property type="component" value="Unassembled WGS sequence"/>
</dbReference>
<dbReference type="GO" id="GO:0016740">
    <property type="term" value="F:transferase activity"/>
    <property type="evidence" value="ECO:0007669"/>
    <property type="project" value="UniProtKB-KW"/>
</dbReference>
<dbReference type="EMBL" id="PZJJ01000002">
    <property type="protein sequence ID" value="PTL40159.1"/>
    <property type="molecule type" value="Genomic_DNA"/>
</dbReference>
<dbReference type="RefSeq" id="WP_107583336.1">
    <property type="nucleotide sequence ID" value="NZ_PZJJ01000002.1"/>
</dbReference>
<organism evidence="1 2">
    <name type="scientific">Alkalicoccus saliphilus</name>
    <dbReference type="NCBI Taxonomy" id="200989"/>
    <lineage>
        <taxon>Bacteria</taxon>
        <taxon>Bacillati</taxon>
        <taxon>Bacillota</taxon>
        <taxon>Bacilli</taxon>
        <taxon>Bacillales</taxon>
        <taxon>Bacillaceae</taxon>
        <taxon>Alkalicoccus</taxon>
    </lineage>
</organism>
<dbReference type="GO" id="GO:0019546">
    <property type="term" value="P:L-arginine deiminase pathway"/>
    <property type="evidence" value="ECO:0007669"/>
    <property type="project" value="TreeGrafter"/>
</dbReference>
<dbReference type="PANTHER" id="PTHR47271:SF2">
    <property type="entry name" value="ARGININE DEIMINASE"/>
    <property type="match status" value="1"/>
</dbReference>
<gene>
    <name evidence="1" type="ORF">C6Y45_01915</name>
</gene>
<proteinExistence type="predicted"/>
<evidence type="ECO:0000313" key="2">
    <source>
        <dbReference type="Proteomes" id="UP000240509"/>
    </source>
</evidence>
<dbReference type="GO" id="GO:0016990">
    <property type="term" value="F:arginine deiminase activity"/>
    <property type="evidence" value="ECO:0007669"/>
    <property type="project" value="TreeGrafter"/>
</dbReference>
<dbReference type="Pfam" id="PF19420">
    <property type="entry name" value="DDAH_eukar"/>
    <property type="match status" value="1"/>
</dbReference>
<evidence type="ECO:0000313" key="1">
    <source>
        <dbReference type="EMBL" id="PTL40159.1"/>
    </source>
</evidence>
<keyword evidence="1" id="KW-0808">Transferase</keyword>
<dbReference type="OrthoDB" id="9807502at2"/>
<dbReference type="SUPFAM" id="SSF55909">
    <property type="entry name" value="Pentein"/>
    <property type="match status" value="1"/>
</dbReference>
<keyword evidence="2" id="KW-1185">Reference proteome</keyword>
<protein>
    <submittedName>
        <fullName evidence="1">Amidinotransferase</fullName>
    </submittedName>
</protein>
<reference evidence="1 2" key="1">
    <citation type="submission" date="2018-03" db="EMBL/GenBank/DDBJ databases">
        <title>Alkalicoccus saliphilus sp. nov., isolated from a mineral pool.</title>
        <authorList>
            <person name="Zhao B."/>
        </authorList>
    </citation>
    <scope>NUCLEOTIDE SEQUENCE [LARGE SCALE GENOMIC DNA]</scope>
    <source>
        <strain evidence="1 2">6AG</strain>
    </source>
</reference>
<name>A0A2T4U9U5_9BACI</name>
<accession>A0A2T4U9U5</accession>
<dbReference type="Gene3D" id="3.75.10.10">
    <property type="entry name" value="L-arginine/glycine Amidinotransferase, Chain A"/>
    <property type="match status" value="1"/>
</dbReference>
<sequence>MRREKVKVQGERWFPSEKSFSDEMRDLWGNWYCDSETGKLRAVLMHRPGREIEGMTAETVEKYRFRGVIDPEKARREHDKLTEVYRDKGVEVHYVENQRIDRPNAMFMRDLMLMTPEGAILSRPAVSSRRGEEKAVAEKFIKLGVPVIKTINGEGFFEGANAMWIDRETVILGTGSRTNEAGAHQVERELRSIGVTEIIRTPVPYGSIHLDGFMNMVDKRKLAVFPWHLAYDTAELLMNKGIELIEVTNIEEIKNGMALNFIVLEPGKIVMPAGCPDSKAVFESHQIEVIEVELSELLKGWGAVHCMTAFLRRDTAIS</sequence>
<comment type="caution">
    <text evidence="1">The sequence shown here is derived from an EMBL/GenBank/DDBJ whole genome shotgun (WGS) entry which is preliminary data.</text>
</comment>
<dbReference type="PANTHER" id="PTHR47271">
    <property type="entry name" value="ARGININE DEIMINASE"/>
    <property type="match status" value="1"/>
</dbReference>